<proteinExistence type="inferred from homology"/>
<dbReference type="PANTHER" id="PTHR12903">
    <property type="entry name" value="MITOCHONDRIAL RIBOSOMAL PROTEIN L24"/>
    <property type="match status" value="1"/>
</dbReference>
<organism evidence="8">
    <name type="scientific">Phaeodactylum tricornutum</name>
    <name type="common">Diatom</name>
    <dbReference type="NCBI Taxonomy" id="2850"/>
    <lineage>
        <taxon>Eukaryota</taxon>
        <taxon>Sar</taxon>
        <taxon>Stramenopiles</taxon>
        <taxon>Ochrophyta</taxon>
        <taxon>Bacillariophyta</taxon>
        <taxon>Bacillariophyceae</taxon>
        <taxon>Bacillariophycidae</taxon>
        <taxon>Naviculales</taxon>
        <taxon>Phaeodactylaceae</taxon>
        <taxon>Phaeodactylum</taxon>
    </lineage>
</organism>
<dbReference type="GO" id="GO:1990904">
    <property type="term" value="C:ribonucleoprotein complex"/>
    <property type="evidence" value="ECO:0007669"/>
    <property type="project" value="UniProtKB-KW"/>
</dbReference>
<dbReference type="InterPro" id="IPR008991">
    <property type="entry name" value="Translation_prot_SH3-like_sf"/>
</dbReference>
<sequence>NIVRGDKVQVVGNHREAGKQGIIKEVLRAKDRVLVENVNVAVKHIKGNAERGIKGRTIQKERSLPYSNVNLVDPVTNKPTRVYRKILEDGTKVRVAKKSGAI</sequence>
<keyword evidence="5" id="KW-0689">Ribosomal protein</keyword>
<dbReference type="GO" id="GO:0003723">
    <property type="term" value="F:RNA binding"/>
    <property type="evidence" value="ECO:0007669"/>
    <property type="project" value="InterPro"/>
</dbReference>
<evidence type="ECO:0000256" key="5">
    <source>
        <dbReference type="ARBA" id="ARBA00022980"/>
    </source>
</evidence>
<dbReference type="SUPFAM" id="SSF50104">
    <property type="entry name" value="Translation proteins SH3-like domain"/>
    <property type="match status" value="1"/>
</dbReference>
<dbReference type="GO" id="GO:0005840">
    <property type="term" value="C:ribosome"/>
    <property type="evidence" value="ECO:0007669"/>
    <property type="project" value="UniProtKB-KW"/>
</dbReference>
<dbReference type="GO" id="GO:0006412">
    <property type="term" value="P:translation"/>
    <property type="evidence" value="ECO:0007669"/>
    <property type="project" value="InterPro"/>
</dbReference>
<dbReference type="InterPro" id="IPR014722">
    <property type="entry name" value="Rib_uL2_dom2"/>
</dbReference>
<reference evidence="8" key="1">
    <citation type="submission" date="2022-02" db="EMBL/GenBank/DDBJ databases">
        <authorList>
            <person name="Giguere J D."/>
        </authorList>
    </citation>
    <scope>NUCLEOTIDE SEQUENCE</scope>
    <source>
        <strain evidence="8">CCAP 1055/1</strain>
    </source>
</reference>
<dbReference type="GO" id="GO:0009507">
    <property type="term" value="C:chloroplast"/>
    <property type="evidence" value="ECO:0007669"/>
    <property type="project" value="UniProtKB-SubCell"/>
</dbReference>
<dbReference type="InterPro" id="IPR041988">
    <property type="entry name" value="Ribosomal_uL24_KOW"/>
</dbReference>
<name>A0A8J9TIU2_PHATR</name>
<evidence type="ECO:0000256" key="6">
    <source>
        <dbReference type="ARBA" id="ARBA00023274"/>
    </source>
</evidence>
<keyword evidence="3" id="KW-0150">Chloroplast</keyword>
<dbReference type="InterPro" id="IPR057264">
    <property type="entry name" value="Ribosomal_uL24_C"/>
</dbReference>
<evidence type="ECO:0000313" key="8">
    <source>
        <dbReference type="EMBL" id="CAG9281160.1"/>
    </source>
</evidence>
<dbReference type="NCBIfam" id="TIGR01079">
    <property type="entry name" value="rplX_bact"/>
    <property type="match status" value="1"/>
</dbReference>
<feature type="domain" description="Large ribosomal subunit protein uL24 C-terminal" evidence="7">
    <location>
        <begin position="38"/>
        <end position="102"/>
    </location>
</feature>
<gene>
    <name evidence="8" type="ORF">PTTT1_LOCUS15606</name>
</gene>
<dbReference type="Pfam" id="PF17136">
    <property type="entry name" value="ribosomal_L24"/>
    <property type="match status" value="1"/>
</dbReference>
<dbReference type="GO" id="GO:0003735">
    <property type="term" value="F:structural constituent of ribosome"/>
    <property type="evidence" value="ECO:0007669"/>
    <property type="project" value="InterPro"/>
</dbReference>
<evidence type="ECO:0000256" key="2">
    <source>
        <dbReference type="ARBA" id="ARBA00010618"/>
    </source>
</evidence>
<dbReference type="CDD" id="cd06089">
    <property type="entry name" value="KOW_RPL26"/>
    <property type="match status" value="1"/>
</dbReference>
<dbReference type="Gene3D" id="2.30.30.30">
    <property type="match status" value="1"/>
</dbReference>
<comment type="similarity">
    <text evidence="2">Belongs to the universal ribosomal protein uL24 family.</text>
</comment>
<keyword evidence="4" id="KW-0934">Plastid</keyword>
<evidence type="ECO:0000256" key="4">
    <source>
        <dbReference type="ARBA" id="ARBA00022640"/>
    </source>
</evidence>
<dbReference type="InterPro" id="IPR003256">
    <property type="entry name" value="Ribosomal_uL24"/>
</dbReference>
<comment type="subcellular location">
    <subcellularLocation>
        <location evidence="1">Plastid</location>
        <location evidence="1">Chloroplast</location>
    </subcellularLocation>
</comment>
<dbReference type="EMBL" id="OU594955">
    <property type="protein sequence ID" value="CAG9281160.1"/>
    <property type="molecule type" value="Genomic_DNA"/>
</dbReference>
<accession>A0A8J9TIU2</accession>
<feature type="non-terminal residue" evidence="8">
    <location>
        <position position="1"/>
    </location>
</feature>
<dbReference type="AlphaFoldDB" id="A0A8J9TIU2"/>
<feature type="non-terminal residue" evidence="8">
    <location>
        <position position="102"/>
    </location>
</feature>
<evidence type="ECO:0000259" key="7">
    <source>
        <dbReference type="Pfam" id="PF17136"/>
    </source>
</evidence>
<protein>
    <recommendedName>
        <fullName evidence="7">Large ribosomal subunit protein uL24 C-terminal domain-containing protein</fullName>
    </recommendedName>
</protein>
<evidence type="ECO:0000256" key="3">
    <source>
        <dbReference type="ARBA" id="ARBA00022528"/>
    </source>
</evidence>
<dbReference type="HAMAP" id="MF_01326_B">
    <property type="entry name" value="Ribosomal_uL24_B"/>
    <property type="match status" value="1"/>
</dbReference>
<dbReference type="Proteomes" id="UP000836788">
    <property type="component" value="Chromosome 14"/>
</dbReference>
<evidence type="ECO:0000256" key="1">
    <source>
        <dbReference type="ARBA" id="ARBA00004229"/>
    </source>
</evidence>
<keyword evidence="6" id="KW-0687">Ribonucleoprotein</keyword>